<dbReference type="OrthoDB" id="6022482at2"/>
<organism evidence="1 2">
    <name type="scientific">Permianibacter aggregans</name>
    <dbReference type="NCBI Taxonomy" id="1510150"/>
    <lineage>
        <taxon>Bacteria</taxon>
        <taxon>Pseudomonadati</taxon>
        <taxon>Pseudomonadota</taxon>
        <taxon>Gammaproteobacteria</taxon>
        <taxon>Pseudomonadales</taxon>
        <taxon>Pseudomonadaceae</taxon>
        <taxon>Permianibacter</taxon>
    </lineage>
</organism>
<proteinExistence type="predicted"/>
<gene>
    <name evidence="1" type="ORF">EV696_11161</name>
</gene>
<keyword evidence="2" id="KW-1185">Reference proteome</keyword>
<accession>A0A4R6UNR7</accession>
<evidence type="ECO:0000313" key="2">
    <source>
        <dbReference type="Proteomes" id="UP000295375"/>
    </source>
</evidence>
<reference evidence="1 2" key="1">
    <citation type="submission" date="2019-03" db="EMBL/GenBank/DDBJ databases">
        <title>Genomic Encyclopedia of Type Strains, Phase IV (KMG-IV): sequencing the most valuable type-strain genomes for metagenomic binning, comparative biology and taxonomic classification.</title>
        <authorList>
            <person name="Goeker M."/>
        </authorList>
    </citation>
    <scope>NUCLEOTIDE SEQUENCE [LARGE SCALE GENOMIC DNA]</scope>
    <source>
        <strain evidence="1 2">DSM 103792</strain>
    </source>
</reference>
<sequence length="140" mass="16170">MSTVLWANILINGEVQSDQADKWALYKHQSKLNRLSRNLHVASFNDACDDTDLRFHFGQQSLPPGMQSTDQLMASKGRWLDVDQAERMLETLLLYITTQKLRFGWLRDDRLEVERELKDSIHFLQQAKVGGGKFNFSIVS</sequence>
<protein>
    <submittedName>
        <fullName evidence="1">Uncharacterized protein</fullName>
    </submittedName>
</protein>
<dbReference type="Proteomes" id="UP000295375">
    <property type="component" value="Unassembled WGS sequence"/>
</dbReference>
<dbReference type="RefSeq" id="WP_133591343.1">
    <property type="nucleotide sequence ID" value="NZ_CP037953.1"/>
</dbReference>
<name>A0A4R6UNR7_9GAMM</name>
<comment type="caution">
    <text evidence="1">The sequence shown here is derived from an EMBL/GenBank/DDBJ whole genome shotgun (WGS) entry which is preliminary data.</text>
</comment>
<evidence type="ECO:0000313" key="1">
    <source>
        <dbReference type="EMBL" id="TDQ47133.1"/>
    </source>
</evidence>
<dbReference type="AlphaFoldDB" id="A0A4R6UNR7"/>
<dbReference type="EMBL" id="SNYM01000011">
    <property type="protein sequence ID" value="TDQ47133.1"/>
    <property type="molecule type" value="Genomic_DNA"/>
</dbReference>